<feature type="domain" description="DUF2264" evidence="2">
    <location>
        <begin position="382"/>
        <end position="685"/>
    </location>
</feature>
<dbReference type="EMBL" id="CAJRGZ010000019">
    <property type="protein sequence ID" value="CAG5158645.1"/>
    <property type="molecule type" value="Genomic_DNA"/>
</dbReference>
<dbReference type="PANTHER" id="PTHR35339:SF2">
    <property type="entry name" value="DUF2264 DOMAIN-CONTAINING PROTEIN-RELATED"/>
    <property type="match status" value="1"/>
</dbReference>
<reference evidence="3" key="1">
    <citation type="submission" date="2021-05" db="EMBL/GenBank/DDBJ databases">
        <authorList>
            <person name="Stam R."/>
        </authorList>
    </citation>
    <scope>NUCLEOTIDE SEQUENCE</scope>
    <source>
        <strain evidence="3">CS162</strain>
    </source>
</reference>
<dbReference type="Pfam" id="PF20938">
    <property type="entry name" value="DUF2264_C"/>
    <property type="match status" value="1"/>
</dbReference>
<dbReference type="PIRSF" id="PIRSF014753">
    <property type="entry name" value="UCP014753"/>
    <property type="match status" value="1"/>
</dbReference>
<accession>A0A8J2I6C5</accession>
<dbReference type="RefSeq" id="XP_043168738.1">
    <property type="nucleotide sequence ID" value="XM_043312803.1"/>
</dbReference>
<protein>
    <recommendedName>
        <fullName evidence="5">DUF2264 domain-containing protein</fullName>
    </recommendedName>
</protein>
<proteinExistence type="predicted"/>
<keyword evidence="4" id="KW-1185">Reference proteome</keyword>
<comment type="caution">
    <text evidence="3">The sequence shown here is derived from an EMBL/GenBank/DDBJ whole genome shotgun (WGS) entry which is preliminary data.</text>
</comment>
<sequence length="708" mass="79433">MPPLNDFTNSTFKTHAHFKTASIALLRALNPYQSPHGARIKLPLATGTHFDDVAAQLEGYARPLWAVGALMHSNIVSKDEYNELIQPYATGLANGTDPYHTEYWGPVVLRDQRMVEMEIISFALLSAPDTMFHSQTEEAKRNITAWLGTINGKDFPTTNWLWFRVMTNLALIKVCGVPKESVLDAMKADLDLMEQFYLGDGWAADGIWSDEGRQADHYSGSFAIQFSQLIYVKMAHDLDPERCERFRKRAKEFSLSFWQYFDVNGAAIPFGRSLAYRFAFAGFWSAVAFAEVELPEPLNDWGVVKGLLLRHFRWWSSKHDMFNMDGTLTIGFTYPNMYMSEDYNSPQSPYWALKSFLALGLPDDHPFWTAEEKPLPRTGHAVVPIKSPMHILCSQPNHHFLLSMGQFCPWPLKATEAKYGKYAYSSHFGFSVPTGTLIQQIAPDSTLALSKDGGETWRVPWKVTNHCFATAQLIHNGELAENIHVLTSTWKPWADADITVQTDLIPPCSRWPDWYLRWHRITNTGSNTVKIHAVQGGFAIQGRGNKHGEVLPTHVHSSDLSFTPNHNTQPFPEGTVTTRGSTLICSNAGASGISILGPHNDDDGGGDSLEGAHTEVLKPDANTNLMWQRTLIPVIRNELDIAPSMAGRPSCQFGSAVFALARTVDREERYAGLDHNALWTDVPVLDTLIGKRGDGEWHIKLQGRTFRR</sequence>
<dbReference type="InterPro" id="IPR016624">
    <property type="entry name" value="UCP014753"/>
</dbReference>
<dbReference type="PANTHER" id="PTHR35339">
    <property type="entry name" value="LINALOOL DEHYDRATASE_ISOMERASE DOMAIN-CONTAINING PROTEIN"/>
    <property type="match status" value="1"/>
</dbReference>
<evidence type="ECO:0000259" key="1">
    <source>
        <dbReference type="Pfam" id="PF10022"/>
    </source>
</evidence>
<dbReference type="Pfam" id="PF10022">
    <property type="entry name" value="DUF2264"/>
    <property type="match status" value="1"/>
</dbReference>
<dbReference type="OrthoDB" id="5150166at2759"/>
<dbReference type="InterPro" id="IPR049237">
    <property type="entry name" value="DUF2264_C"/>
</dbReference>
<evidence type="ECO:0000313" key="4">
    <source>
        <dbReference type="Proteomes" id="UP000676310"/>
    </source>
</evidence>
<gene>
    <name evidence="3" type="ORF">ALTATR162_LOCUS5185</name>
</gene>
<dbReference type="AlphaFoldDB" id="A0A8J2I6C5"/>
<evidence type="ECO:0000313" key="3">
    <source>
        <dbReference type="EMBL" id="CAG5158645.1"/>
    </source>
</evidence>
<organism evidence="3 4">
    <name type="scientific">Alternaria atra</name>
    <dbReference type="NCBI Taxonomy" id="119953"/>
    <lineage>
        <taxon>Eukaryota</taxon>
        <taxon>Fungi</taxon>
        <taxon>Dikarya</taxon>
        <taxon>Ascomycota</taxon>
        <taxon>Pezizomycotina</taxon>
        <taxon>Dothideomycetes</taxon>
        <taxon>Pleosporomycetidae</taxon>
        <taxon>Pleosporales</taxon>
        <taxon>Pleosporineae</taxon>
        <taxon>Pleosporaceae</taxon>
        <taxon>Alternaria</taxon>
        <taxon>Alternaria sect. Ulocladioides</taxon>
    </lineage>
</organism>
<dbReference type="InterPro" id="IPR049349">
    <property type="entry name" value="DUF2264_N"/>
</dbReference>
<dbReference type="GeneID" id="67016935"/>
<dbReference type="Proteomes" id="UP000676310">
    <property type="component" value="Unassembled WGS sequence"/>
</dbReference>
<evidence type="ECO:0000259" key="2">
    <source>
        <dbReference type="Pfam" id="PF20938"/>
    </source>
</evidence>
<name>A0A8J2I6C5_9PLEO</name>
<feature type="domain" description="DUF2264" evidence="1">
    <location>
        <begin position="14"/>
        <end position="375"/>
    </location>
</feature>
<evidence type="ECO:0008006" key="5">
    <source>
        <dbReference type="Google" id="ProtNLM"/>
    </source>
</evidence>